<dbReference type="PANTHER" id="PTHR28242">
    <property type="entry name" value="PHOSPHORELAY INTERMEDIATE PROTEIN YPD1"/>
    <property type="match status" value="1"/>
</dbReference>
<proteinExistence type="predicted"/>
<dbReference type="PROSITE" id="PS50894">
    <property type="entry name" value="HPT"/>
    <property type="match status" value="1"/>
</dbReference>
<keyword evidence="1" id="KW-0597">Phosphoprotein</keyword>
<evidence type="ECO:0000313" key="4">
    <source>
        <dbReference type="Proteomes" id="UP000076874"/>
    </source>
</evidence>
<evidence type="ECO:0000259" key="2">
    <source>
        <dbReference type="PROSITE" id="PS50894"/>
    </source>
</evidence>
<dbReference type="Proteomes" id="UP000076874">
    <property type="component" value="Unassembled WGS sequence"/>
</dbReference>
<dbReference type="SUPFAM" id="SSF47226">
    <property type="entry name" value="Histidine-containing phosphotransfer domain, HPT domain"/>
    <property type="match status" value="1"/>
</dbReference>
<dbReference type="GO" id="GO:0043424">
    <property type="term" value="F:protein histidine kinase binding"/>
    <property type="evidence" value="ECO:0007669"/>
    <property type="project" value="InterPro"/>
</dbReference>
<evidence type="ECO:0000256" key="1">
    <source>
        <dbReference type="PROSITE-ProRule" id="PRU00110"/>
    </source>
</evidence>
<feature type="modified residue" description="Phosphohistidine" evidence="1">
    <location>
        <position position="65"/>
    </location>
</feature>
<dbReference type="GO" id="GO:0005737">
    <property type="term" value="C:cytoplasm"/>
    <property type="evidence" value="ECO:0007669"/>
    <property type="project" value="TreeGrafter"/>
</dbReference>
<dbReference type="CDD" id="cd00088">
    <property type="entry name" value="HPT"/>
    <property type="match status" value="1"/>
</dbReference>
<feature type="domain" description="HPt" evidence="2">
    <location>
        <begin position="26"/>
        <end position="131"/>
    </location>
</feature>
<protein>
    <submittedName>
        <fullName evidence="3">Phosphotransmitter protein</fullName>
    </submittedName>
</protein>
<gene>
    <name evidence="3" type="ORF">SPI_01815</name>
</gene>
<sequence length="135" mass="14949">MAQHFGDSIDQAAFSQILELDESPENREFSKALVYDYFTQAKDTFANMDNALEAKDLNKLSELGHFLKGSSAALGFVRVRDHCQAIQQYGKKLTLDGSPENNEQACLERITDALKAAKSSMATVEEKMNSFFGAS</sequence>
<evidence type="ECO:0000313" key="3">
    <source>
        <dbReference type="EMBL" id="OAA67239.1"/>
    </source>
</evidence>
<dbReference type="GO" id="GO:0000160">
    <property type="term" value="P:phosphorelay signal transduction system"/>
    <property type="evidence" value="ECO:0007669"/>
    <property type="project" value="InterPro"/>
</dbReference>
<dbReference type="AlphaFoldDB" id="A0A167Z9C9"/>
<dbReference type="GO" id="GO:0005634">
    <property type="term" value="C:nucleus"/>
    <property type="evidence" value="ECO:0007669"/>
    <property type="project" value="TreeGrafter"/>
</dbReference>
<comment type="caution">
    <text evidence="3">The sequence shown here is derived from an EMBL/GenBank/DDBJ whole genome shotgun (WGS) entry which is preliminary data.</text>
</comment>
<dbReference type="EMBL" id="AZHD01000002">
    <property type="protein sequence ID" value="OAA67239.1"/>
    <property type="molecule type" value="Genomic_DNA"/>
</dbReference>
<dbReference type="SMART" id="SM00073">
    <property type="entry name" value="HPT"/>
    <property type="match status" value="1"/>
</dbReference>
<name>A0A167Z9C9_9HYPO</name>
<organism evidence="3 4">
    <name type="scientific">Niveomyces insectorum RCEF 264</name>
    <dbReference type="NCBI Taxonomy" id="1081102"/>
    <lineage>
        <taxon>Eukaryota</taxon>
        <taxon>Fungi</taxon>
        <taxon>Dikarya</taxon>
        <taxon>Ascomycota</taxon>
        <taxon>Pezizomycotina</taxon>
        <taxon>Sordariomycetes</taxon>
        <taxon>Hypocreomycetidae</taxon>
        <taxon>Hypocreales</taxon>
        <taxon>Cordycipitaceae</taxon>
        <taxon>Niveomyces</taxon>
    </lineage>
</organism>
<keyword evidence="4" id="KW-1185">Reference proteome</keyword>
<dbReference type="Gene3D" id="1.20.120.160">
    <property type="entry name" value="HPT domain"/>
    <property type="match status" value="1"/>
</dbReference>
<dbReference type="InterPro" id="IPR045871">
    <property type="entry name" value="AHP1-5/YPD1"/>
</dbReference>
<dbReference type="InterPro" id="IPR036641">
    <property type="entry name" value="HPT_dom_sf"/>
</dbReference>
<dbReference type="STRING" id="1081102.A0A167Z9C9"/>
<accession>A0A167Z9C9</accession>
<dbReference type="Pfam" id="PF01627">
    <property type="entry name" value="Hpt"/>
    <property type="match status" value="1"/>
</dbReference>
<dbReference type="OrthoDB" id="1673781at2759"/>
<dbReference type="PANTHER" id="PTHR28242:SF52">
    <property type="entry name" value="PHOSPHORELAY INTERMEDIATE PROTEIN YPD1"/>
    <property type="match status" value="1"/>
</dbReference>
<dbReference type="InterPro" id="IPR008207">
    <property type="entry name" value="Sig_transdc_His_kin_Hpt_dom"/>
</dbReference>
<dbReference type="GO" id="GO:0009927">
    <property type="term" value="F:histidine phosphotransfer kinase activity"/>
    <property type="evidence" value="ECO:0007669"/>
    <property type="project" value="InterPro"/>
</dbReference>
<reference evidence="3 4" key="1">
    <citation type="journal article" date="2016" name="Genome Biol. Evol.">
        <title>Divergent and convergent evolution of fungal pathogenicity.</title>
        <authorList>
            <person name="Shang Y."/>
            <person name="Xiao G."/>
            <person name="Zheng P."/>
            <person name="Cen K."/>
            <person name="Zhan S."/>
            <person name="Wang C."/>
        </authorList>
    </citation>
    <scope>NUCLEOTIDE SEQUENCE [LARGE SCALE GENOMIC DNA]</scope>
    <source>
        <strain evidence="3 4">RCEF 264</strain>
    </source>
</reference>